<proteinExistence type="predicted"/>
<dbReference type="EMBL" id="KF602048">
    <property type="protein sequence ID" value="AHE38983.1"/>
    <property type="molecule type" value="Genomic_DNA"/>
</dbReference>
<evidence type="ECO:0000313" key="2">
    <source>
        <dbReference type="EMBL" id="AHE38983.1"/>
    </source>
</evidence>
<name>V9Z4C9_9ACTN</name>
<reference evidence="2" key="1">
    <citation type="submission" date="2013-09" db="EMBL/GenBank/DDBJ databases">
        <title>Complete nucleotide sequence of Streptomyces linear plasmid pFRL3.</title>
        <authorList>
            <person name="Chen Z."/>
            <person name="Fang P."/>
            <person name="Qin Z."/>
        </authorList>
    </citation>
    <scope>NUCLEOTIDE SEQUENCE</scope>
    <source>
        <plasmid evidence="2">pFRL3</plasmid>
    </source>
</reference>
<dbReference type="AlphaFoldDB" id="V9Z4C9"/>
<feature type="transmembrane region" description="Helical" evidence="1">
    <location>
        <begin position="63"/>
        <end position="83"/>
    </location>
</feature>
<sequence>METLAWTLVAAQILTTAACAAHLTRRHRHAPDRLPRTIHRTAPVLLLTGVLPLAALLPIDAPALLWGLWGAGYTTAALVYAIADTNRDLPRAQAAARSRGTTPA</sequence>
<dbReference type="RefSeq" id="WP_024126364.1">
    <property type="nucleotide sequence ID" value="NC_023283.1"/>
</dbReference>
<geneLocation type="plasmid" evidence="2">
    <name>pFRL3</name>
</geneLocation>
<keyword evidence="1" id="KW-0812">Transmembrane</keyword>
<evidence type="ECO:0000256" key="1">
    <source>
        <dbReference type="SAM" id="Phobius"/>
    </source>
</evidence>
<gene>
    <name evidence="2" type="ORF">pFRL3_206</name>
</gene>
<feature type="transmembrane region" description="Helical" evidence="1">
    <location>
        <begin position="6"/>
        <end position="25"/>
    </location>
</feature>
<protein>
    <submittedName>
        <fullName evidence="2">Uncharacterized protein</fullName>
    </submittedName>
</protein>
<keyword evidence="2" id="KW-0614">Plasmid</keyword>
<keyword evidence="1" id="KW-1133">Transmembrane helix</keyword>
<accession>V9Z4C9</accession>
<keyword evidence="1" id="KW-0472">Membrane</keyword>
<feature type="transmembrane region" description="Helical" evidence="1">
    <location>
        <begin position="37"/>
        <end position="57"/>
    </location>
</feature>
<organism evidence="2">
    <name type="scientific">Streptomyces sp. FR1</name>
    <dbReference type="NCBI Taxonomy" id="349971"/>
    <lineage>
        <taxon>Bacteria</taxon>
        <taxon>Bacillati</taxon>
        <taxon>Actinomycetota</taxon>
        <taxon>Actinomycetes</taxon>
        <taxon>Kitasatosporales</taxon>
        <taxon>Streptomycetaceae</taxon>
        <taxon>Streptomyces</taxon>
    </lineage>
</organism>